<keyword evidence="1" id="KW-0732">Signal</keyword>
<organism evidence="2 3">
    <name type="scientific">Blastococcus deserti</name>
    <dbReference type="NCBI Taxonomy" id="2259033"/>
    <lineage>
        <taxon>Bacteria</taxon>
        <taxon>Bacillati</taxon>
        <taxon>Actinomycetota</taxon>
        <taxon>Actinomycetes</taxon>
        <taxon>Geodermatophilales</taxon>
        <taxon>Geodermatophilaceae</taxon>
        <taxon>Blastococcus</taxon>
    </lineage>
</organism>
<reference evidence="3" key="1">
    <citation type="journal article" date="2019" name="Int. J. Syst. Evol. Microbiol.">
        <title>The Global Catalogue of Microorganisms (GCM) 10K type strain sequencing project: providing services to taxonomists for standard genome sequencing and annotation.</title>
        <authorList>
            <consortium name="The Broad Institute Genomics Platform"/>
            <consortium name="The Broad Institute Genome Sequencing Center for Infectious Disease"/>
            <person name="Wu L."/>
            <person name="Ma J."/>
        </authorList>
    </citation>
    <scope>NUCLEOTIDE SEQUENCE [LARGE SCALE GENOMIC DNA]</scope>
    <source>
        <strain evidence="3">JCM 3338</strain>
    </source>
</reference>
<evidence type="ECO:0008006" key="4">
    <source>
        <dbReference type="Google" id="ProtNLM"/>
    </source>
</evidence>
<sequence>MSIRPSLHRGRAAAVTGVATLLLVGSGGIATADPPSLNVDPCAAKIAAAGTWPGTIDDDGHRVVSDGFDSYLSRQPECTADLTDR</sequence>
<evidence type="ECO:0000256" key="1">
    <source>
        <dbReference type="SAM" id="SignalP"/>
    </source>
</evidence>
<name>A0ABW4X5G4_9ACTN</name>
<accession>A0ABW4X5G4</accession>
<feature type="chain" id="PRO_5045851479" description="Secreted protein" evidence="1">
    <location>
        <begin position="33"/>
        <end position="85"/>
    </location>
</feature>
<proteinExistence type="predicted"/>
<feature type="signal peptide" evidence="1">
    <location>
        <begin position="1"/>
        <end position="32"/>
    </location>
</feature>
<comment type="caution">
    <text evidence="2">The sequence shown here is derived from an EMBL/GenBank/DDBJ whole genome shotgun (WGS) entry which is preliminary data.</text>
</comment>
<evidence type="ECO:0000313" key="3">
    <source>
        <dbReference type="Proteomes" id="UP001597402"/>
    </source>
</evidence>
<dbReference type="RefSeq" id="WP_376871037.1">
    <property type="nucleotide sequence ID" value="NZ_JBHUHP010000001.1"/>
</dbReference>
<dbReference type="EMBL" id="JBHUHP010000001">
    <property type="protein sequence ID" value="MFD2090312.1"/>
    <property type="molecule type" value="Genomic_DNA"/>
</dbReference>
<evidence type="ECO:0000313" key="2">
    <source>
        <dbReference type="EMBL" id="MFD2090312.1"/>
    </source>
</evidence>
<protein>
    <recommendedName>
        <fullName evidence="4">Secreted protein</fullName>
    </recommendedName>
</protein>
<dbReference type="Proteomes" id="UP001597402">
    <property type="component" value="Unassembled WGS sequence"/>
</dbReference>
<keyword evidence="3" id="KW-1185">Reference proteome</keyword>
<gene>
    <name evidence="2" type="ORF">ACFSHS_01880</name>
</gene>